<feature type="domain" description="Transposase IS701-like DDE" evidence="1">
    <location>
        <begin position="22"/>
        <end position="239"/>
    </location>
</feature>
<dbReference type="InterPro" id="IPR038721">
    <property type="entry name" value="IS701-like_DDE_dom"/>
</dbReference>
<gene>
    <name evidence="2" type="ORF">GCM10009760_45280</name>
</gene>
<dbReference type="EMBL" id="BAAANT010000029">
    <property type="protein sequence ID" value="GAA2150665.1"/>
    <property type="molecule type" value="Genomic_DNA"/>
</dbReference>
<dbReference type="InterPro" id="IPR039365">
    <property type="entry name" value="IS701-like"/>
</dbReference>
<evidence type="ECO:0000259" key="1">
    <source>
        <dbReference type="Pfam" id="PF13546"/>
    </source>
</evidence>
<dbReference type="PANTHER" id="PTHR33627:SF1">
    <property type="entry name" value="TRANSPOSASE"/>
    <property type="match status" value="1"/>
</dbReference>
<sequence length="403" mass="44756">MYARREHLWPVVDDSLTRFTAEVFGCLPRTDQRRWARAYLSGLLSVEGRKSPQRMARAVPSATSASGGLQQFINSSPWEWSPARRVLADTVERLMPVRTWTVGVLNIPKRGTRSVGVHRRFVADYGRTVNSQLGLGMFLSSGDSTVPVDWDLFLDGSWAEDAERRRQARIPAEVGARPPWTSVLKLTDTMLARRPGPPAVLAVDLRTVANDVSRLAGELALRGVDFVIEVNPSQRVAVAVPARPSIGAVRVEEQTTVSEVWRHNHLWLAAAGADVEGRAQRVTASVRSIQLPGPELAPRSRPRRYRLVAQRSSDGRQQQRYWITSIMNRPVEAVLDAAGQVARTEDVLRQLAFDLGALDFEGRSYPGWHHHMTMVSAASVYRTLIAGDDRWQAGLPAAGRRPA</sequence>
<evidence type="ECO:0000313" key="2">
    <source>
        <dbReference type="EMBL" id="GAA2150665.1"/>
    </source>
</evidence>
<dbReference type="RefSeq" id="WP_344467746.1">
    <property type="nucleotide sequence ID" value="NZ_BAAANT010000029.1"/>
</dbReference>
<comment type="caution">
    <text evidence="2">The sequence shown here is derived from an EMBL/GenBank/DDBJ whole genome shotgun (WGS) entry which is preliminary data.</text>
</comment>
<dbReference type="Proteomes" id="UP001422759">
    <property type="component" value="Unassembled WGS sequence"/>
</dbReference>
<dbReference type="PANTHER" id="PTHR33627">
    <property type="entry name" value="TRANSPOSASE"/>
    <property type="match status" value="1"/>
</dbReference>
<reference evidence="3" key="1">
    <citation type="journal article" date="2019" name="Int. J. Syst. Evol. Microbiol.">
        <title>The Global Catalogue of Microorganisms (GCM) 10K type strain sequencing project: providing services to taxonomists for standard genome sequencing and annotation.</title>
        <authorList>
            <consortium name="The Broad Institute Genomics Platform"/>
            <consortium name="The Broad Institute Genome Sequencing Center for Infectious Disease"/>
            <person name="Wu L."/>
            <person name="Ma J."/>
        </authorList>
    </citation>
    <scope>NUCLEOTIDE SEQUENCE [LARGE SCALE GENOMIC DNA]</scope>
    <source>
        <strain evidence="3">JCM 14560</strain>
    </source>
</reference>
<accession>A0ABP5LNC4</accession>
<protein>
    <recommendedName>
        <fullName evidence="1">Transposase IS701-like DDE domain-containing protein</fullName>
    </recommendedName>
</protein>
<organism evidence="2 3">
    <name type="scientific">Kitasatospora kazusensis</name>
    <dbReference type="NCBI Taxonomy" id="407974"/>
    <lineage>
        <taxon>Bacteria</taxon>
        <taxon>Bacillati</taxon>
        <taxon>Actinomycetota</taxon>
        <taxon>Actinomycetes</taxon>
        <taxon>Kitasatosporales</taxon>
        <taxon>Streptomycetaceae</taxon>
        <taxon>Kitasatospora</taxon>
    </lineage>
</organism>
<keyword evidence="3" id="KW-1185">Reference proteome</keyword>
<evidence type="ECO:0000313" key="3">
    <source>
        <dbReference type="Proteomes" id="UP001422759"/>
    </source>
</evidence>
<dbReference type="Pfam" id="PF13546">
    <property type="entry name" value="DDE_5"/>
    <property type="match status" value="1"/>
</dbReference>
<proteinExistence type="predicted"/>
<name>A0ABP5LNC4_9ACTN</name>